<feature type="domain" description="DCD" evidence="1">
    <location>
        <begin position="1"/>
        <end position="32"/>
    </location>
</feature>
<evidence type="ECO:0000259" key="1">
    <source>
        <dbReference type="PROSITE" id="PS51222"/>
    </source>
</evidence>
<evidence type="ECO:0000313" key="2">
    <source>
        <dbReference type="EMBL" id="CAB3865673.1"/>
    </source>
</evidence>
<accession>A0A6S7DUM1</accession>
<name>A0A6S7DUM1_9BURK</name>
<dbReference type="EMBL" id="CADILG010000015">
    <property type="protein sequence ID" value="CAB3865673.1"/>
    <property type="molecule type" value="Genomic_DNA"/>
</dbReference>
<proteinExistence type="predicted"/>
<reference evidence="2 3" key="1">
    <citation type="submission" date="2020-04" db="EMBL/GenBank/DDBJ databases">
        <authorList>
            <person name="De Canck E."/>
        </authorList>
    </citation>
    <scope>NUCLEOTIDE SEQUENCE [LARGE SCALE GENOMIC DNA]</scope>
    <source>
        <strain evidence="2 3">LMG 26858</strain>
    </source>
</reference>
<keyword evidence="3" id="KW-1185">Reference proteome</keyword>
<dbReference type="Proteomes" id="UP000494117">
    <property type="component" value="Unassembled WGS sequence"/>
</dbReference>
<dbReference type="PROSITE" id="PS51222">
    <property type="entry name" value="DCD"/>
    <property type="match status" value="1"/>
</dbReference>
<dbReference type="AlphaFoldDB" id="A0A6S7DUM1"/>
<sequence length="32" mass="3788">MEDNSGLIPSQRRFDMRVYQEPLPEPKLQSLI</sequence>
<gene>
    <name evidence="2" type="ORF">LMG26858_02458</name>
</gene>
<dbReference type="InterPro" id="IPR013989">
    <property type="entry name" value="Dev_and_cell_death_domain"/>
</dbReference>
<protein>
    <recommendedName>
        <fullName evidence="1">DCD domain-containing protein</fullName>
    </recommendedName>
</protein>
<evidence type="ECO:0000313" key="3">
    <source>
        <dbReference type="Proteomes" id="UP000494117"/>
    </source>
</evidence>
<organism evidence="2 3">
    <name type="scientific">Achromobacter anxifer</name>
    <dbReference type="NCBI Taxonomy" id="1287737"/>
    <lineage>
        <taxon>Bacteria</taxon>
        <taxon>Pseudomonadati</taxon>
        <taxon>Pseudomonadota</taxon>
        <taxon>Betaproteobacteria</taxon>
        <taxon>Burkholderiales</taxon>
        <taxon>Alcaligenaceae</taxon>
        <taxon>Achromobacter</taxon>
    </lineage>
</organism>